<keyword evidence="3" id="KW-0689">Ribosomal protein</keyword>
<accession>A0ABP0F8D0</accession>
<evidence type="ECO:0000256" key="4">
    <source>
        <dbReference type="ARBA" id="ARBA00023128"/>
    </source>
</evidence>
<dbReference type="PANTHER" id="PTHR13362:SF2">
    <property type="entry name" value="SMALL RIBOSOMAL SUBUNIT PROTEIN MS33"/>
    <property type="match status" value="1"/>
</dbReference>
<comment type="subcellular location">
    <subcellularLocation>
        <location evidence="1">Mitochondrion</location>
    </subcellularLocation>
</comment>
<evidence type="ECO:0000256" key="1">
    <source>
        <dbReference type="ARBA" id="ARBA00004173"/>
    </source>
</evidence>
<evidence type="ECO:0000256" key="2">
    <source>
        <dbReference type="ARBA" id="ARBA00008970"/>
    </source>
</evidence>
<gene>
    <name evidence="7" type="ORF">CVLEPA_LOCUS5475</name>
</gene>
<dbReference type="PANTHER" id="PTHR13362">
    <property type="entry name" value="MITOCHONDRIAL RIBOSOMAL PROTEIN S33"/>
    <property type="match status" value="1"/>
</dbReference>
<comment type="caution">
    <text evidence="7">The sequence shown here is derived from an EMBL/GenBank/DDBJ whole genome shotgun (WGS) entry which is preliminary data.</text>
</comment>
<evidence type="ECO:0000313" key="7">
    <source>
        <dbReference type="EMBL" id="CAK8675957.1"/>
    </source>
</evidence>
<evidence type="ECO:0000313" key="8">
    <source>
        <dbReference type="Proteomes" id="UP001642483"/>
    </source>
</evidence>
<dbReference type="InterPro" id="IPR013219">
    <property type="entry name" value="Ribosomal_mS33"/>
</dbReference>
<dbReference type="Pfam" id="PF08293">
    <property type="entry name" value="MRP-S33"/>
    <property type="match status" value="1"/>
</dbReference>
<dbReference type="Proteomes" id="UP001642483">
    <property type="component" value="Unassembled WGS sequence"/>
</dbReference>
<organism evidence="7 8">
    <name type="scientific">Clavelina lepadiformis</name>
    <name type="common">Light-bulb sea squirt</name>
    <name type="synonym">Ascidia lepadiformis</name>
    <dbReference type="NCBI Taxonomy" id="159417"/>
    <lineage>
        <taxon>Eukaryota</taxon>
        <taxon>Metazoa</taxon>
        <taxon>Chordata</taxon>
        <taxon>Tunicata</taxon>
        <taxon>Ascidiacea</taxon>
        <taxon>Aplousobranchia</taxon>
        <taxon>Clavelinidae</taxon>
        <taxon>Clavelina</taxon>
    </lineage>
</organism>
<keyword evidence="4" id="KW-0496">Mitochondrion</keyword>
<name>A0ABP0F8D0_CLALP</name>
<evidence type="ECO:0000256" key="6">
    <source>
        <dbReference type="ARBA" id="ARBA00035132"/>
    </source>
</evidence>
<proteinExistence type="inferred from homology"/>
<sequence>MLAVLDHPVLSIINVCITRHVFSDSFLGPSVGKTAEWFFCIDMSRNPSQYARNMARLSARIFREQLPTEQHKAKLILRILGREPYYKKREFTHYYPPIQDVRDLFKTLRHLGLYVDEHMDFKEEMQRQRELRGKGKKKQ</sequence>
<keyword evidence="5" id="KW-0687">Ribonucleoprotein</keyword>
<dbReference type="EMBL" id="CAWYQH010000024">
    <property type="protein sequence ID" value="CAK8675957.1"/>
    <property type="molecule type" value="Genomic_DNA"/>
</dbReference>
<evidence type="ECO:0000256" key="3">
    <source>
        <dbReference type="ARBA" id="ARBA00022980"/>
    </source>
</evidence>
<protein>
    <recommendedName>
        <fullName evidence="6">Small ribosomal subunit protein mS33</fullName>
    </recommendedName>
</protein>
<reference evidence="7 8" key="1">
    <citation type="submission" date="2024-02" db="EMBL/GenBank/DDBJ databases">
        <authorList>
            <person name="Daric V."/>
            <person name="Darras S."/>
        </authorList>
    </citation>
    <scope>NUCLEOTIDE SEQUENCE [LARGE SCALE GENOMIC DNA]</scope>
</reference>
<comment type="similarity">
    <text evidence="2">Belongs to the mitochondrion-specific ribosomal protein mS33 family.</text>
</comment>
<keyword evidence="8" id="KW-1185">Reference proteome</keyword>
<evidence type="ECO:0000256" key="5">
    <source>
        <dbReference type="ARBA" id="ARBA00023274"/>
    </source>
</evidence>